<gene>
    <name evidence="4" type="ORF">METZ01_LOCUS358858</name>
</gene>
<protein>
    <recommendedName>
        <fullName evidence="5">50S ribosomal protein L44e</fullName>
    </recommendedName>
</protein>
<keyword evidence="3" id="KW-0687">Ribonucleoprotein</keyword>
<dbReference type="GO" id="GO:0006412">
    <property type="term" value="P:translation"/>
    <property type="evidence" value="ECO:0007669"/>
    <property type="project" value="InterPro"/>
</dbReference>
<dbReference type="InterPro" id="IPR011332">
    <property type="entry name" value="Ribosomal_zn-bd"/>
</dbReference>
<organism evidence="4">
    <name type="scientific">marine metagenome</name>
    <dbReference type="NCBI Taxonomy" id="408172"/>
    <lineage>
        <taxon>unclassified sequences</taxon>
        <taxon>metagenomes</taxon>
        <taxon>ecological metagenomes</taxon>
    </lineage>
</organism>
<proteinExistence type="inferred from homology"/>
<accession>A0A382S7W0</accession>
<dbReference type="SUPFAM" id="SSF57829">
    <property type="entry name" value="Zn-binding ribosomal proteins"/>
    <property type="match status" value="1"/>
</dbReference>
<evidence type="ECO:0000256" key="2">
    <source>
        <dbReference type="ARBA" id="ARBA00022980"/>
    </source>
</evidence>
<reference evidence="4" key="1">
    <citation type="submission" date="2018-05" db="EMBL/GenBank/DDBJ databases">
        <authorList>
            <person name="Lanie J.A."/>
            <person name="Ng W.-L."/>
            <person name="Kazmierczak K.M."/>
            <person name="Andrzejewski T.M."/>
            <person name="Davidsen T.M."/>
            <person name="Wayne K.J."/>
            <person name="Tettelin H."/>
            <person name="Glass J.I."/>
            <person name="Rusch D."/>
            <person name="Podicherti R."/>
            <person name="Tsui H.-C.T."/>
            <person name="Winkler M.E."/>
        </authorList>
    </citation>
    <scope>NUCLEOTIDE SEQUENCE</scope>
</reference>
<name>A0A382S7W0_9ZZZZ</name>
<evidence type="ECO:0000256" key="3">
    <source>
        <dbReference type="ARBA" id="ARBA00023274"/>
    </source>
</evidence>
<dbReference type="GO" id="GO:1990904">
    <property type="term" value="C:ribonucleoprotein complex"/>
    <property type="evidence" value="ECO:0007669"/>
    <property type="project" value="UniProtKB-KW"/>
</dbReference>
<dbReference type="InterPro" id="IPR000552">
    <property type="entry name" value="Ribosomal_eL44"/>
</dbReference>
<dbReference type="EMBL" id="UINC01127106">
    <property type="protein sequence ID" value="SVD06004.1"/>
    <property type="molecule type" value="Genomic_DNA"/>
</dbReference>
<comment type="similarity">
    <text evidence="1">Belongs to the eukaryotic ribosomal protein eL42 family.</text>
</comment>
<dbReference type="GO" id="GO:0003735">
    <property type="term" value="F:structural constituent of ribosome"/>
    <property type="evidence" value="ECO:0007669"/>
    <property type="project" value="InterPro"/>
</dbReference>
<evidence type="ECO:0000256" key="1">
    <source>
        <dbReference type="ARBA" id="ARBA00009364"/>
    </source>
</evidence>
<evidence type="ECO:0008006" key="5">
    <source>
        <dbReference type="Google" id="ProtNLM"/>
    </source>
</evidence>
<dbReference type="Gene3D" id="3.10.450.80">
    <property type="match status" value="1"/>
</dbReference>
<evidence type="ECO:0000313" key="4">
    <source>
        <dbReference type="EMBL" id="SVD06004.1"/>
    </source>
</evidence>
<dbReference type="GO" id="GO:0005840">
    <property type="term" value="C:ribosome"/>
    <property type="evidence" value="ECO:0007669"/>
    <property type="project" value="UniProtKB-KW"/>
</dbReference>
<keyword evidence="2" id="KW-0689">Ribosomal protein</keyword>
<dbReference type="AlphaFoldDB" id="A0A382S7W0"/>
<dbReference type="Pfam" id="PF00935">
    <property type="entry name" value="Ribosomal_L44"/>
    <property type="match status" value="1"/>
</dbReference>
<dbReference type="InterPro" id="IPR053708">
    <property type="entry name" value="Ribosomal_LSU_eL42"/>
</dbReference>
<sequence length="48" mass="5371">MAGYGGMPRAKAATKHKQTTKQTFVYTCEVCNKSHVKAFKRLKKANLV</sequence>